<dbReference type="EMBL" id="JABEZW010000007">
    <property type="protein sequence ID" value="MBA0770786.1"/>
    <property type="molecule type" value="Genomic_DNA"/>
</dbReference>
<reference evidence="1 2" key="1">
    <citation type="journal article" date="2019" name="Genome Biol. Evol.">
        <title>Insights into the evolution of the New World diploid cottons (Gossypium, subgenus Houzingenia) based on genome sequencing.</title>
        <authorList>
            <person name="Grover C.E."/>
            <person name="Arick M.A. 2nd"/>
            <person name="Thrash A."/>
            <person name="Conover J.L."/>
            <person name="Sanders W.S."/>
            <person name="Peterson D.G."/>
            <person name="Frelichowski J.E."/>
            <person name="Scheffler J.A."/>
            <person name="Scheffler B.E."/>
            <person name="Wendel J.F."/>
        </authorList>
    </citation>
    <scope>NUCLEOTIDE SEQUENCE [LARGE SCALE GENOMIC DNA]</scope>
    <source>
        <strain evidence="1">8</strain>
        <tissue evidence="1">Leaf</tissue>
    </source>
</reference>
<dbReference type="Proteomes" id="UP000593568">
    <property type="component" value="Unassembled WGS sequence"/>
</dbReference>
<proteinExistence type="predicted"/>
<sequence>MYVQEILAENFRFLSACWRAVFSNNYFMLKEFVAMLR</sequence>
<evidence type="ECO:0000313" key="2">
    <source>
        <dbReference type="Proteomes" id="UP000593568"/>
    </source>
</evidence>
<keyword evidence="2" id="KW-1185">Reference proteome</keyword>
<evidence type="ECO:0000313" key="1">
    <source>
        <dbReference type="EMBL" id="MBA0770786.1"/>
    </source>
</evidence>
<gene>
    <name evidence="1" type="ORF">Gotri_019365</name>
</gene>
<dbReference type="AlphaFoldDB" id="A0A7J9ECN3"/>
<comment type="caution">
    <text evidence="1">The sequence shown here is derived from an EMBL/GenBank/DDBJ whole genome shotgun (WGS) entry which is preliminary data.</text>
</comment>
<name>A0A7J9ECN3_9ROSI</name>
<protein>
    <submittedName>
        <fullName evidence="1">Uncharacterized protein</fullName>
    </submittedName>
</protein>
<organism evidence="1 2">
    <name type="scientific">Gossypium trilobum</name>
    <dbReference type="NCBI Taxonomy" id="34281"/>
    <lineage>
        <taxon>Eukaryota</taxon>
        <taxon>Viridiplantae</taxon>
        <taxon>Streptophyta</taxon>
        <taxon>Embryophyta</taxon>
        <taxon>Tracheophyta</taxon>
        <taxon>Spermatophyta</taxon>
        <taxon>Magnoliopsida</taxon>
        <taxon>eudicotyledons</taxon>
        <taxon>Gunneridae</taxon>
        <taxon>Pentapetalae</taxon>
        <taxon>rosids</taxon>
        <taxon>malvids</taxon>
        <taxon>Malvales</taxon>
        <taxon>Malvaceae</taxon>
        <taxon>Malvoideae</taxon>
        <taxon>Gossypium</taxon>
    </lineage>
</organism>
<accession>A0A7J9ECN3</accession>